<reference evidence="1" key="1">
    <citation type="submission" date="2024-09" db="EMBL/GenBank/DDBJ databases">
        <title>Draft Genome Sequences of Neofusicoccum parvum.</title>
        <authorList>
            <person name="Ashida A."/>
            <person name="Camagna M."/>
            <person name="Tanaka A."/>
            <person name="Takemoto D."/>
        </authorList>
    </citation>
    <scope>NUCLEOTIDE SEQUENCE</scope>
    <source>
        <strain evidence="1">PPO83</strain>
    </source>
</reference>
<proteinExistence type="predicted"/>
<comment type="caution">
    <text evidence="1">The sequence shown here is derived from an EMBL/GenBank/DDBJ whole genome shotgun (WGS) entry which is preliminary data.</text>
</comment>
<name>A0ACB5SM52_9PEZI</name>
<accession>A0ACB5SM52</accession>
<gene>
    <name evidence="1" type="primary">g8968</name>
    <name evidence="1" type="ORF">NpPPO83_00008968</name>
</gene>
<keyword evidence="2" id="KW-1185">Reference proteome</keyword>
<sequence>MPSNIIAIVGATGKQGGSVATTYLSTPGWRVRCLTRSPTSPSAQALAARGAELARADVDDVASLRAAFAGAAAVFAVTDFWTPMFDAGNAREAAARGVAINEWCFELEARRGRNLALAAAATDGLRRFVFSSLSDTRRWSGGKYTQNWHFDSKAAVERWVREDPEVVLGGLVERTSFLQVGWYLDNWNFIKGDMKRTEDGRWYHAGLGNGENPIPFVWTQRDTGPLVRALVEAEPGKSLLGYSELMSWKEYMKIWARVLGLKLAGDDGSGHKELSVEEAREAIEGPEELKMEAVESIQYVQEFGWTGGEPGVLHPKDLGADEHTTRVEDYISQEDWTPLLGGTQ</sequence>
<evidence type="ECO:0000313" key="1">
    <source>
        <dbReference type="EMBL" id="GME48368.1"/>
    </source>
</evidence>
<dbReference type="Proteomes" id="UP001165186">
    <property type="component" value="Unassembled WGS sequence"/>
</dbReference>
<protein>
    <submittedName>
        <fullName evidence="1">Uncharacterized protein</fullName>
    </submittedName>
</protein>
<dbReference type="EMBL" id="BSXG01000140">
    <property type="protein sequence ID" value="GME48368.1"/>
    <property type="molecule type" value="Genomic_DNA"/>
</dbReference>
<evidence type="ECO:0000313" key="2">
    <source>
        <dbReference type="Proteomes" id="UP001165186"/>
    </source>
</evidence>
<organism evidence="1 2">
    <name type="scientific">Neofusicoccum parvum</name>
    <dbReference type="NCBI Taxonomy" id="310453"/>
    <lineage>
        <taxon>Eukaryota</taxon>
        <taxon>Fungi</taxon>
        <taxon>Dikarya</taxon>
        <taxon>Ascomycota</taxon>
        <taxon>Pezizomycotina</taxon>
        <taxon>Dothideomycetes</taxon>
        <taxon>Dothideomycetes incertae sedis</taxon>
        <taxon>Botryosphaeriales</taxon>
        <taxon>Botryosphaeriaceae</taxon>
        <taxon>Neofusicoccum</taxon>
    </lineage>
</organism>